<evidence type="ECO:0000313" key="8">
    <source>
        <dbReference type="EMBL" id="CAB1128024.1"/>
    </source>
</evidence>
<feature type="transmembrane region" description="Helical" evidence="7">
    <location>
        <begin position="42"/>
        <end position="61"/>
    </location>
</feature>
<keyword evidence="3" id="KW-1003">Cell membrane</keyword>
<dbReference type="PANTHER" id="PTHR30065:SF1">
    <property type="entry name" value="SURFACE PRESENTATION OF ANTIGENS PROTEIN SPAR"/>
    <property type="match status" value="1"/>
</dbReference>
<keyword evidence="4 7" id="KW-0812">Transmembrane</keyword>
<protein>
    <submittedName>
        <fullName evidence="8">Flagellar biosynthesis protein FliR</fullName>
    </submittedName>
</protein>
<dbReference type="GO" id="GO:0006605">
    <property type="term" value="P:protein targeting"/>
    <property type="evidence" value="ECO:0007669"/>
    <property type="project" value="InterPro"/>
</dbReference>
<comment type="subcellular location">
    <subcellularLocation>
        <location evidence="1">Cell membrane</location>
        <topology evidence="1">Multi-pass membrane protein</topology>
    </subcellularLocation>
</comment>
<dbReference type="AlphaFoldDB" id="A0A6F8ZEA8"/>
<accession>A0A6F8ZEA8</accession>
<dbReference type="PRINTS" id="PR00953">
    <property type="entry name" value="TYPE3IMRPROT"/>
</dbReference>
<proteinExistence type="inferred from homology"/>
<name>A0A6F8ZEA8_9FIRM</name>
<feature type="transmembrane region" description="Helical" evidence="7">
    <location>
        <begin position="67"/>
        <end position="93"/>
    </location>
</feature>
<keyword evidence="5 7" id="KW-1133">Transmembrane helix</keyword>
<feature type="transmembrane region" description="Helical" evidence="7">
    <location>
        <begin position="129"/>
        <end position="152"/>
    </location>
</feature>
<dbReference type="InterPro" id="IPR002010">
    <property type="entry name" value="T3SS_IM_R"/>
</dbReference>
<dbReference type="KEGG" id="hfv:R50_0518"/>
<sequence length="259" mass="26844">MTLTIGLEGYVSSFLLVFARLWGFLLVAPVSGSLLITQPVRVALAALLAFALLPAAAPHLVNPPWGLLPLGIGLQFALGVMLGLVLAVFWSAFAMAGQLVTYQLGIGLVTPARPSLLAAGSVLGEFQSLLALLVFVASGGLELGVVALARSFQALPLTAAGIPAHAVGFLEGLMTTALAMSLLLGAPMLLAGLVVDLSTGILARAFPQLNAYFLALPVGVGVVLAVWMATLPLFFTVSGNVWHLAWTAVSRLLAIWQGR</sequence>
<evidence type="ECO:0000256" key="6">
    <source>
        <dbReference type="ARBA" id="ARBA00023136"/>
    </source>
</evidence>
<feature type="transmembrane region" description="Helical" evidence="7">
    <location>
        <begin position="12"/>
        <end position="35"/>
    </location>
</feature>
<evidence type="ECO:0000256" key="3">
    <source>
        <dbReference type="ARBA" id="ARBA00022475"/>
    </source>
</evidence>
<evidence type="ECO:0000256" key="2">
    <source>
        <dbReference type="ARBA" id="ARBA00009772"/>
    </source>
</evidence>
<evidence type="ECO:0000313" key="9">
    <source>
        <dbReference type="Proteomes" id="UP000503399"/>
    </source>
</evidence>
<gene>
    <name evidence="8" type="ORF">R50_0518</name>
</gene>
<organism evidence="8 9">
    <name type="scientific">Candidatus Hydrogenisulfobacillus filiaventi</name>
    <dbReference type="NCBI Taxonomy" id="2707344"/>
    <lineage>
        <taxon>Bacteria</taxon>
        <taxon>Bacillati</taxon>
        <taxon>Bacillota</taxon>
        <taxon>Clostridia</taxon>
        <taxon>Eubacteriales</taxon>
        <taxon>Clostridiales Family XVII. Incertae Sedis</taxon>
        <taxon>Candidatus Hydrogenisulfobacillus</taxon>
    </lineage>
</organism>
<feature type="transmembrane region" description="Helical" evidence="7">
    <location>
        <begin position="209"/>
        <end position="235"/>
    </location>
</feature>
<evidence type="ECO:0000256" key="1">
    <source>
        <dbReference type="ARBA" id="ARBA00004651"/>
    </source>
</evidence>
<keyword evidence="8" id="KW-0966">Cell projection</keyword>
<evidence type="ECO:0000256" key="7">
    <source>
        <dbReference type="SAM" id="Phobius"/>
    </source>
</evidence>
<dbReference type="GO" id="GO:0005886">
    <property type="term" value="C:plasma membrane"/>
    <property type="evidence" value="ECO:0007669"/>
    <property type="project" value="UniProtKB-SubCell"/>
</dbReference>
<evidence type="ECO:0000256" key="4">
    <source>
        <dbReference type="ARBA" id="ARBA00022692"/>
    </source>
</evidence>
<evidence type="ECO:0000256" key="5">
    <source>
        <dbReference type="ARBA" id="ARBA00022989"/>
    </source>
</evidence>
<keyword evidence="8" id="KW-0282">Flagellum</keyword>
<dbReference type="Proteomes" id="UP000503399">
    <property type="component" value="Chromosome"/>
</dbReference>
<dbReference type="EMBL" id="LR778114">
    <property type="protein sequence ID" value="CAB1128024.1"/>
    <property type="molecule type" value="Genomic_DNA"/>
</dbReference>
<comment type="similarity">
    <text evidence="2">Belongs to the FliR/MopE/SpaR family.</text>
</comment>
<keyword evidence="8" id="KW-0969">Cilium</keyword>
<reference evidence="8 9" key="1">
    <citation type="submission" date="2020-02" db="EMBL/GenBank/DDBJ databases">
        <authorList>
            <person name="Hogendoorn C."/>
        </authorList>
    </citation>
    <scope>NUCLEOTIDE SEQUENCE [LARGE SCALE GENOMIC DNA]</scope>
    <source>
        <strain evidence="8">R501</strain>
    </source>
</reference>
<feature type="transmembrane region" description="Helical" evidence="7">
    <location>
        <begin position="241"/>
        <end position="258"/>
    </location>
</feature>
<feature type="transmembrane region" description="Helical" evidence="7">
    <location>
        <begin position="172"/>
        <end position="197"/>
    </location>
</feature>
<keyword evidence="6 7" id="KW-0472">Membrane</keyword>
<keyword evidence="9" id="KW-1185">Reference proteome</keyword>
<dbReference type="Pfam" id="PF01311">
    <property type="entry name" value="Bac_export_1"/>
    <property type="match status" value="1"/>
</dbReference>
<dbReference type="PANTHER" id="PTHR30065">
    <property type="entry name" value="FLAGELLAR BIOSYNTHETIC PROTEIN FLIR"/>
    <property type="match status" value="1"/>
</dbReference>